<dbReference type="AlphaFoldDB" id="A0A498H597"/>
<organism evidence="2 3">
    <name type="scientific">Methanoculleus taiwanensis</name>
    <dbReference type="NCBI Taxonomy" id="1550565"/>
    <lineage>
        <taxon>Archaea</taxon>
        <taxon>Methanobacteriati</taxon>
        <taxon>Methanobacteriota</taxon>
        <taxon>Stenosarchaea group</taxon>
        <taxon>Methanomicrobia</taxon>
        <taxon>Methanomicrobiales</taxon>
        <taxon>Methanomicrobiaceae</taxon>
        <taxon>Methanoculleus</taxon>
    </lineage>
</organism>
<feature type="region of interest" description="Disordered" evidence="1">
    <location>
        <begin position="160"/>
        <end position="183"/>
    </location>
</feature>
<protein>
    <recommendedName>
        <fullName evidence="4">Ferritin-like domain-containing protein</fullName>
    </recommendedName>
</protein>
<reference evidence="2 3" key="1">
    <citation type="journal article" date="2015" name="Int. J. Syst. Evol. Microbiol.">
        <title>Methanoculleus taiwanensis sp. nov., a methanogen isolated from deep marine sediment at the deformation front area near Taiwan.</title>
        <authorList>
            <person name="Weng C.Y."/>
            <person name="Chen S.C."/>
            <person name="Lai M.C."/>
            <person name="Wu S.Y."/>
            <person name="Lin S."/>
            <person name="Yang T.F."/>
            <person name="Chen P.C."/>
        </authorList>
    </citation>
    <scope>NUCLEOTIDE SEQUENCE [LARGE SCALE GENOMIC DNA]</scope>
    <source>
        <strain evidence="2 3">CYW4</strain>
    </source>
</reference>
<dbReference type="OrthoDB" id="130530at2157"/>
<evidence type="ECO:0000256" key="1">
    <source>
        <dbReference type="SAM" id="MobiDB-lite"/>
    </source>
</evidence>
<dbReference type="EMBL" id="LHQS01000001">
    <property type="protein sequence ID" value="RXE56926.1"/>
    <property type="molecule type" value="Genomic_DNA"/>
</dbReference>
<dbReference type="Proteomes" id="UP000290932">
    <property type="component" value="Unassembled WGS sequence"/>
</dbReference>
<feature type="compositionally biased region" description="Basic and acidic residues" evidence="1">
    <location>
        <begin position="161"/>
        <end position="183"/>
    </location>
</feature>
<evidence type="ECO:0008006" key="4">
    <source>
        <dbReference type="Google" id="ProtNLM"/>
    </source>
</evidence>
<dbReference type="InterPro" id="IPR009078">
    <property type="entry name" value="Ferritin-like_SF"/>
</dbReference>
<accession>A0A498H597</accession>
<dbReference type="SUPFAM" id="SSF47240">
    <property type="entry name" value="Ferritin-like"/>
    <property type="match status" value="2"/>
</dbReference>
<comment type="caution">
    <text evidence="2">The sequence shown here is derived from an EMBL/GenBank/DDBJ whole genome shotgun (WGS) entry which is preliminary data.</text>
</comment>
<name>A0A498H597_9EURY</name>
<dbReference type="RefSeq" id="WP_128692675.1">
    <property type="nucleotide sequence ID" value="NZ_LHQS01000001.1"/>
</dbReference>
<proteinExistence type="predicted"/>
<evidence type="ECO:0000313" key="2">
    <source>
        <dbReference type="EMBL" id="RXE56926.1"/>
    </source>
</evidence>
<sequence>MAQFKPFEMDGISMDEQFMSWNEMVKDPYNKRSVDAYTRTRVILMNGIENNAVLTSHAMERMIGEPEIKRKLAMIRRADSQQQQTVNWLNPADQSVLETTIGYEQTAVDLTANLAKNEPDPYVKSVLDFALIEDFDHLYRYGCLLEILEGNDPDFITQGKTEAKPGRPTSIEHRHPDDSMRKHYDKDSADIKTKMNYITIVSGEQQTELFYKSHGFMYPEDLARKLYAEIAEIEEQHVTQYGLLGDPRETMLEKMALIQLSEAYNYFSCAQTETDSRIKRIWEQFAKMEITHFSICNDLLQKYEKRDMREVMQTDVIEPLIVFESNKDYVNRIVEKQIDLMPHNMIFERLSDLPDDWATFGYQRAVNTGDVPSEIVVHTVQQVGGEMAKLDQAGSIRRVKQEMARRAQIELAAAPSR</sequence>
<gene>
    <name evidence="2" type="ORF">ABH15_01915</name>
</gene>
<evidence type="ECO:0000313" key="3">
    <source>
        <dbReference type="Proteomes" id="UP000290932"/>
    </source>
</evidence>
<keyword evidence="3" id="KW-1185">Reference proteome</keyword>